<accession>A0A4Y9VQ25</accession>
<evidence type="ECO:0000313" key="4">
    <source>
        <dbReference type="EMBL" id="TFW70298.1"/>
    </source>
</evidence>
<dbReference type="InterPro" id="IPR007686">
    <property type="entry name" value="YutG/PgpA"/>
</dbReference>
<reference evidence="4 5" key="1">
    <citation type="submission" date="2018-02" db="EMBL/GenBank/DDBJ databases">
        <title>A novel lanthanide dependent methylotroph, Methylotenera sp. La3113.</title>
        <authorList>
            <person name="Lv H."/>
            <person name="Tani A."/>
        </authorList>
    </citation>
    <scope>NUCLEOTIDE SEQUENCE [LARGE SCALE GENOMIC DNA]</scope>
    <source>
        <strain evidence="4 5">La3113</strain>
    </source>
</reference>
<comment type="cofactor">
    <cofactor evidence="1">
        <name>Mg(2+)</name>
        <dbReference type="ChEBI" id="CHEBI:18420"/>
    </cofactor>
</comment>
<feature type="transmembrane region" description="Helical" evidence="2">
    <location>
        <begin position="92"/>
        <end position="116"/>
    </location>
</feature>
<dbReference type="Pfam" id="PF04608">
    <property type="entry name" value="PgpA"/>
    <property type="match status" value="1"/>
</dbReference>
<proteinExistence type="predicted"/>
<evidence type="ECO:0000313" key="5">
    <source>
        <dbReference type="Proteomes" id="UP000297706"/>
    </source>
</evidence>
<dbReference type="EC" id="3.1.3.27" evidence="1"/>
<dbReference type="PIRSF" id="PIRSF006162">
    <property type="entry name" value="PgpA"/>
    <property type="match status" value="1"/>
</dbReference>
<keyword evidence="1 2" id="KW-0472">Membrane</keyword>
<dbReference type="EMBL" id="PQVH01000013">
    <property type="protein sequence ID" value="TFW70298.1"/>
    <property type="molecule type" value="Genomic_DNA"/>
</dbReference>
<dbReference type="GO" id="GO:0008962">
    <property type="term" value="F:phosphatidylglycerophosphatase activity"/>
    <property type="evidence" value="ECO:0007669"/>
    <property type="project" value="UniProtKB-EC"/>
</dbReference>
<keyword evidence="1 2" id="KW-0812">Transmembrane</keyword>
<evidence type="ECO:0000256" key="2">
    <source>
        <dbReference type="SAM" id="Phobius"/>
    </source>
</evidence>
<dbReference type="RefSeq" id="WP_135278543.1">
    <property type="nucleotide sequence ID" value="NZ_PQVH01000013.1"/>
</dbReference>
<keyword evidence="1" id="KW-1003">Cell membrane</keyword>
<dbReference type="GO" id="GO:0006655">
    <property type="term" value="P:phosphatidylglycerol biosynthetic process"/>
    <property type="evidence" value="ECO:0007669"/>
    <property type="project" value="UniProtKB-UniPathway"/>
</dbReference>
<dbReference type="PANTHER" id="PTHR36305">
    <property type="entry name" value="PHOSPHATIDYLGLYCEROPHOSPHATASE A"/>
    <property type="match status" value="1"/>
</dbReference>
<keyword evidence="1" id="KW-0595">Phospholipid degradation</keyword>
<dbReference type="GO" id="GO:0009395">
    <property type="term" value="P:phospholipid catabolic process"/>
    <property type="evidence" value="ECO:0007669"/>
    <property type="project" value="UniProtKB-KW"/>
</dbReference>
<dbReference type="GO" id="GO:0046872">
    <property type="term" value="F:metal ion binding"/>
    <property type="evidence" value="ECO:0007669"/>
    <property type="project" value="UniProtKB-KW"/>
</dbReference>
<dbReference type="AlphaFoldDB" id="A0A4Y9VQ25"/>
<dbReference type="InterPro" id="IPR036681">
    <property type="entry name" value="PgpA-like_sf"/>
</dbReference>
<comment type="function">
    <text evidence="1">Lipid phosphatase which dephosphorylates phosphatidylglycerophosphate (PGP) to phosphatidylglycerol (PG).</text>
</comment>
<feature type="domain" description="YutG/PgpA" evidence="3">
    <location>
        <begin position="21"/>
        <end position="158"/>
    </location>
</feature>
<dbReference type="Proteomes" id="UP000297706">
    <property type="component" value="Unassembled WGS sequence"/>
</dbReference>
<keyword evidence="1" id="KW-0442">Lipid degradation</keyword>
<dbReference type="CDD" id="cd06971">
    <property type="entry name" value="PgpA"/>
    <property type="match status" value="1"/>
</dbReference>
<dbReference type="UniPathway" id="UPA00084">
    <property type="reaction ID" value="UER00504"/>
</dbReference>
<comment type="caution">
    <text evidence="4">The sequence shown here is derived from an EMBL/GenBank/DDBJ whole genome shotgun (WGS) entry which is preliminary data.</text>
</comment>
<keyword evidence="1" id="KW-0378">Hydrolase</keyword>
<protein>
    <recommendedName>
        <fullName evidence="1">Phosphatidylglycerophosphatase A</fullName>
        <ecNumber evidence="1">3.1.3.27</ecNumber>
    </recommendedName>
    <alternativeName>
        <fullName evidence="1">Phosphatidylglycerolphosphate phosphatase A</fullName>
    </alternativeName>
</protein>
<name>A0A4Y9VQ25_9PROT</name>
<keyword evidence="1" id="KW-0443">Lipid metabolism</keyword>
<keyword evidence="2" id="KW-1133">Transmembrane helix</keyword>
<dbReference type="GO" id="GO:0005886">
    <property type="term" value="C:plasma membrane"/>
    <property type="evidence" value="ECO:0007669"/>
    <property type="project" value="UniProtKB-SubCell"/>
</dbReference>
<sequence>MANVPTQPTCKLLLSHPAHFFALGFGSGLAKKAPGTFGTAVGLPLFCFIDSHSLTTQLALIGLLFLVGIYFCDKTGKALGVSDHGGIVWDEIVAMMLVLTFTINQWQWWLVAFLLFRLFDIWKPFPIRQCDAKVKGGLGVMLDDLLAAIYAILSLKVLAWTITQL</sequence>
<keyword evidence="1" id="KW-0997">Cell inner membrane</keyword>
<comment type="pathway">
    <text evidence="1">Phospholipid metabolism; phosphatidylglycerol biosynthesis; phosphatidylglycerol from CDP-diacylglycerol: step 2/2.</text>
</comment>
<evidence type="ECO:0000259" key="3">
    <source>
        <dbReference type="Pfam" id="PF04608"/>
    </source>
</evidence>
<keyword evidence="1" id="KW-1208">Phospholipid metabolism</keyword>
<keyword evidence="5" id="KW-1185">Reference proteome</keyword>
<dbReference type="InterPro" id="IPR026037">
    <property type="entry name" value="PgpA"/>
</dbReference>
<keyword evidence="1" id="KW-0460">Magnesium</keyword>
<organism evidence="4 5">
    <name type="scientific">Methylotenera oryzisoli</name>
    <dbReference type="NCBI Taxonomy" id="2080758"/>
    <lineage>
        <taxon>Bacteria</taxon>
        <taxon>Pseudomonadati</taxon>
        <taxon>Pseudomonadota</taxon>
        <taxon>Betaproteobacteria</taxon>
        <taxon>Nitrosomonadales</taxon>
        <taxon>Methylophilaceae</taxon>
        <taxon>Methylotenera</taxon>
    </lineage>
</organism>
<feature type="transmembrane region" description="Helical" evidence="2">
    <location>
        <begin position="145"/>
        <end position="163"/>
    </location>
</feature>
<feature type="transmembrane region" description="Helical" evidence="2">
    <location>
        <begin position="54"/>
        <end position="72"/>
    </location>
</feature>
<dbReference type="PANTHER" id="PTHR36305:SF1">
    <property type="entry name" value="PHOSPHATIDYLGLYCEROPHOSPHATASE A"/>
    <property type="match status" value="1"/>
</dbReference>
<comment type="subcellular location">
    <subcellularLocation>
        <location evidence="1">Cell inner membrane</location>
        <topology evidence="1">Multi-pass membrane protein</topology>
    </subcellularLocation>
</comment>
<gene>
    <name evidence="4" type="ORF">C3Y98_10505</name>
</gene>
<dbReference type="OrthoDB" id="9804091at2"/>
<comment type="catalytic activity">
    <reaction evidence="1">
        <text>a 1,2-diacyl-sn-glycero-3-phospho-(1'-sn-glycero-3'-phosphate) + H2O = a 1,2-diacyl-sn-glycero-3-phospho-(1'-sn-glycerol) + phosphate</text>
        <dbReference type="Rhea" id="RHEA:33751"/>
        <dbReference type="ChEBI" id="CHEBI:15377"/>
        <dbReference type="ChEBI" id="CHEBI:43474"/>
        <dbReference type="ChEBI" id="CHEBI:60110"/>
        <dbReference type="ChEBI" id="CHEBI:64716"/>
        <dbReference type="EC" id="3.1.3.27"/>
    </reaction>
</comment>
<evidence type="ECO:0000256" key="1">
    <source>
        <dbReference type="PIRNR" id="PIRNR006162"/>
    </source>
</evidence>
<dbReference type="SUPFAM" id="SSF101307">
    <property type="entry name" value="YutG-like"/>
    <property type="match status" value="1"/>
</dbReference>
<keyword evidence="1" id="KW-0479">Metal-binding</keyword>